<comment type="caution">
    <text evidence="2">The sequence shown here is derived from an EMBL/GenBank/DDBJ whole genome shotgun (WGS) entry which is preliminary data.</text>
</comment>
<reference evidence="2 3" key="1">
    <citation type="submission" date="2020-06" db="EMBL/GenBank/DDBJ databases">
        <authorList>
            <person name="Cao W.R."/>
        </authorList>
    </citation>
    <scope>NUCLEOTIDE SEQUENCE [LARGE SCALE GENOMIC DNA]</scope>
    <source>
        <strain evidence="2 3">B1Z28</strain>
    </source>
</reference>
<evidence type="ECO:0000259" key="1">
    <source>
        <dbReference type="Pfam" id="PF01636"/>
    </source>
</evidence>
<evidence type="ECO:0000313" key="2">
    <source>
        <dbReference type="EMBL" id="NVO57668.1"/>
    </source>
</evidence>
<evidence type="ECO:0000313" key="3">
    <source>
        <dbReference type="Proteomes" id="UP000630805"/>
    </source>
</evidence>
<keyword evidence="3" id="KW-1185">Reference proteome</keyword>
<dbReference type="InterPro" id="IPR002575">
    <property type="entry name" value="Aminoglycoside_PTrfase"/>
</dbReference>
<accession>A0ABX2PU13</accession>
<name>A0ABX2PU13_9RHOB</name>
<organism evidence="2 3">
    <name type="scientific">Ruegeria haliotis</name>
    <dbReference type="NCBI Taxonomy" id="2747601"/>
    <lineage>
        <taxon>Bacteria</taxon>
        <taxon>Pseudomonadati</taxon>
        <taxon>Pseudomonadota</taxon>
        <taxon>Alphaproteobacteria</taxon>
        <taxon>Rhodobacterales</taxon>
        <taxon>Roseobacteraceae</taxon>
        <taxon>Ruegeria</taxon>
    </lineage>
</organism>
<proteinExistence type="predicted"/>
<dbReference type="Pfam" id="PF01636">
    <property type="entry name" value="APH"/>
    <property type="match status" value="1"/>
</dbReference>
<sequence>MYGGRTNQVWKILGGDSDKVLKLYRASLRNPLFRNDAALEARCLQALEITGFVPRLRATGRHHNGSWVFYDHAPGSPWRQEPEGVATLLRKLHTLAVPISVPNGCNGSADLALHGQEILDSCTSETRHRLAKLRPTELVHPTKHTCLIHGDPVAGNILVAESGMTLIDWQCPAIGDPCEDLALFLSPAMQRLYRGSPLTQSEENQFLSAYGQPEIIDRYQTLRPWFCWRMAAYCLWRIENGASDYAEGLQLELDAF</sequence>
<dbReference type="EMBL" id="JABXWT010000013">
    <property type="protein sequence ID" value="NVO57668.1"/>
    <property type="molecule type" value="Genomic_DNA"/>
</dbReference>
<dbReference type="InterPro" id="IPR011009">
    <property type="entry name" value="Kinase-like_dom_sf"/>
</dbReference>
<gene>
    <name evidence="2" type="ORF">HW561_17870</name>
</gene>
<dbReference type="Gene3D" id="3.90.1200.10">
    <property type="match status" value="1"/>
</dbReference>
<dbReference type="Proteomes" id="UP000630805">
    <property type="component" value="Unassembled WGS sequence"/>
</dbReference>
<dbReference type="SUPFAM" id="SSF56112">
    <property type="entry name" value="Protein kinase-like (PK-like)"/>
    <property type="match status" value="1"/>
</dbReference>
<protein>
    <submittedName>
        <fullName evidence="2">Phosphotransferase</fullName>
    </submittedName>
</protein>
<feature type="domain" description="Aminoglycoside phosphotransferase" evidence="1">
    <location>
        <begin position="3"/>
        <end position="217"/>
    </location>
</feature>